<feature type="domain" description="Glycosyltransferase 2-like" evidence="1">
    <location>
        <begin position="5"/>
        <end position="146"/>
    </location>
</feature>
<dbReference type="Pfam" id="PF00535">
    <property type="entry name" value="Glycos_transf_2"/>
    <property type="match status" value="1"/>
</dbReference>
<dbReference type="SUPFAM" id="SSF53448">
    <property type="entry name" value="Nucleotide-diphospho-sugar transferases"/>
    <property type="match status" value="1"/>
</dbReference>
<reference evidence="2" key="2">
    <citation type="submission" date="2021-04" db="EMBL/GenBank/DDBJ databases">
        <authorList>
            <person name="Gilroy R."/>
        </authorList>
    </citation>
    <scope>NUCLEOTIDE SEQUENCE</scope>
    <source>
        <strain evidence="2">1282</strain>
    </source>
</reference>
<dbReference type="AlphaFoldDB" id="A0A9D1YBL1"/>
<evidence type="ECO:0000313" key="2">
    <source>
        <dbReference type="EMBL" id="HIY25966.1"/>
    </source>
</evidence>
<organism evidence="2 3">
    <name type="scientific">Candidatus Acutalibacter pullistercoris</name>
    <dbReference type="NCBI Taxonomy" id="2838418"/>
    <lineage>
        <taxon>Bacteria</taxon>
        <taxon>Bacillati</taxon>
        <taxon>Bacillota</taxon>
        <taxon>Clostridia</taxon>
        <taxon>Eubacteriales</taxon>
        <taxon>Acutalibacteraceae</taxon>
        <taxon>Acutalibacter</taxon>
    </lineage>
</organism>
<gene>
    <name evidence="2" type="ORF">H9838_02185</name>
</gene>
<reference evidence="2" key="1">
    <citation type="journal article" date="2021" name="PeerJ">
        <title>Extensive microbial diversity within the chicken gut microbiome revealed by metagenomics and culture.</title>
        <authorList>
            <person name="Gilroy R."/>
            <person name="Ravi A."/>
            <person name="Getino M."/>
            <person name="Pursley I."/>
            <person name="Horton D.L."/>
            <person name="Alikhan N.F."/>
            <person name="Baker D."/>
            <person name="Gharbi K."/>
            <person name="Hall N."/>
            <person name="Watson M."/>
            <person name="Adriaenssens E.M."/>
            <person name="Foster-Nyarko E."/>
            <person name="Jarju S."/>
            <person name="Secka A."/>
            <person name="Antonio M."/>
            <person name="Oren A."/>
            <person name="Chaudhuri R.R."/>
            <person name="La Ragione R."/>
            <person name="Hildebrand F."/>
            <person name="Pallen M.J."/>
        </authorList>
    </citation>
    <scope>NUCLEOTIDE SEQUENCE</scope>
    <source>
        <strain evidence="2">1282</strain>
    </source>
</reference>
<dbReference type="PANTHER" id="PTHR43630">
    <property type="entry name" value="POLY-BETA-1,6-N-ACETYL-D-GLUCOSAMINE SYNTHASE"/>
    <property type="match status" value="1"/>
</dbReference>
<protein>
    <submittedName>
        <fullName evidence="2">Glycosyltransferase family 2 protein</fullName>
    </submittedName>
</protein>
<dbReference type="EMBL" id="DXDU01000030">
    <property type="protein sequence ID" value="HIY25966.1"/>
    <property type="molecule type" value="Genomic_DNA"/>
</dbReference>
<sequence length="354" mass="40456">MITVSLCMIVKDEEETLPRCLASVGDLVEEVILADTGSGDRTRQVGVELGGKVLDFPWREDFSAARNFAFSQATQDYCLWLDADDVLLPEDRRRFRQLKETLSPDTDVVMLPYHAALDERGRPALTYWRERLLRRQGGFRWEGAVHEAIAPRGKVVWGDAAVTHKKTKPRDPGRNLRILEKVRGQRGWLTPREQFYYGRELLDLGRPREAAQALEGFLLGGQGWEEDRRQACLDLSRAWQSLGEEGRALEALTQALGMGVPRPELCCQLGDWYFRCGQWQGAAFWYQAALDCPEGGFSRPQCRGYYPSLQLCLCWYRLGDLERSRAWNRRAAAFDPESQVCRANEEFFAQALGR</sequence>
<name>A0A9D1YBL1_9FIRM</name>
<dbReference type="SUPFAM" id="SSF48452">
    <property type="entry name" value="TPR-like"/>
    <property type="match status" value="1"/>
</dbReference>
<proteinExistence type="predicted"/>
<evidence type="ECO:0000313" key="3">
    <source>
        <dbReference type="Proteomes" id="UP000823915"/>
    </source>
</evidence>
<evidence type="ECO:0000259" key="1">
    <source>
        <dbReference type="Pfam" id="PF00535"/>
    </source>
</evidence>
<dbReference type="PANTHER" id="PTHR43630:SF2">
    <property type="entry name" value="GLYCOSYLTRANSFERASE"/>
    <property type="match status" value="1"/>
</dbReference>
<dbReference type="Gene3D" id="3.90.550.10">
    <property type="entry name" value="Spore Coat Polysaccharide Biosynthesis Protein SpsA, Chain A"/>
    <property type="match status" value="1"/>
</dbReference>
<dbReference type="InterPro" id="IPR001173">
    <property type="entry name" value="Glyco_trans_2-like"/>
</dbReference>
<comment type="caution">
    <text evidence="2">The sequence shown here is derived from an EMBL/GenBank/DDBJ whole genome shotgun (WGS) entry which is preliminary data.</text>
</comment>
<dbReference type="InterPro" id="IPR011990">
    <property type="entry name" value="TPR-like_helical_dom_sf"/>
</dbReference>
<accession>A0A9D1YBL1</accession>
<dbReference type="CDD" id="cd02511">
    <property type="entry name" value="Beta4Glucosyltransferase"/>
    <property type="match status" value="1"/>
</dbReference>
<dbReference type="Proteomes" id="UP000823915">
    <property type="component" value="Unassembled WGS sequence"/>
</dbReference>
<dbReference type="Gene3D" id="1.25.40.10">
    <property type="entry name" value="Tetratricopeptide repeat domain"/>
    <property type="match status" value="1"/>
</dbReference>
<dbReference type="InterPro" id="IPR029044">
    <property type="entry name" value="Nucleotide-diphossugar_trans"/>
</dbReference>